<dbReference type="GO" id="GO:0016798">
    <property type="term" value="F:hydrolase activity, acting on glycosyl bonds"/>
    <property type="evidence" value="ECO:0007669"/>
    <property type="project" value="UniProtKB-KW"/>
</dbReference>
<keyword evidence="3" id="KW-0119">Carbohydrate metabolism</keyword>
<dbReference type="PANTHER" id="PTHR34216">
    <property type="match status" value="1"/>
</dbReference>
<evidence type="ECO:0000256" key="2">
    <source>
        <dbReference type="SAM" id="SignalP"/>
    </source>
</evidence>
<evidence type="ECO:0000313" key="4">
    <source>
        <dbReference type="Proteomes" id="UP000244649"/>
    </source>
</evidence>
<protein>
    <submittedName>
        <fullName evidence="3">Xylanase</fullName>
    </submittedName>
</protein>
<name>A0A2T7WLW3_MICTE</name>
<dbReference type="RefSeq" id="WP_116537357.1">
    <property type="nucleotide sequence ID" value="NZ_QDFT01000014.1"/>
</dbReference>
<evidence type="ECO:0000313" key="3">
    <source>
        <dbReference type="EMBL" id="PVE73796.1"/>
    </source>
</evidence>
<comment type="caution">
    <text evidence="3">The sequence shown here is derived from an EMBL/GenBank/DDBJ whole genome shotgun (WGS) entry which is preliminary data.</text>
</comment>
<feature type="region of interest" description="Disordered" evidence="1">
    <location>
        <begin position="275"/>
        <end position="297"/>
    </location>
</feature>
<dbReference type="Gene3D" id="3.20.20.370">
    <property type="entry name" value="Glycoside hydrolase/deacetylase"/>
    <property type="match status" value="1"/>
</dbReference>
<keyword evidence="3" id="KW-0378">Hydrolase</keyword>
<dbReference type="EMBL" id="QDFT01000014">
    <property type="protein sequence ID" value="PVE73796.1"/>
    <property type="molecule type" value="Genomic_DNA"/>
</dbReference>
<reference evidence="3 4" key="1">
    <citation type="submission" date="2018-04" db="EMBL/GenBank/DDBJ databases">
        <authorList>
            <person name="Go L.Y."/>
            <person name="Mitchell J.A."/>
        </authorList>
    </citation>
    <scope>NUCLEOTIDE SEQUENCE [LARGE SCALE GENOMIC DNA]</scope>
    <source>
        <strain evidence="3 4">TPD7010</strain>
    </source>
</reference>
<keyword evidence="3" id="KW-0624">Polysaccharide degradation</keyword>
<organism evidence="3 4">
    <name type="scientific">Microbacterium testaceum</name>
    <name type="common">Aureobacterium testaceum</name>
    <name type="synonym">Brevibacterium testaceum</name>
    <dbReference type="NCBI Taxonomy" id="2033"/>
    <lineage>
        <taxon>Bacteria</taxon>
        <taxon>Bacillati</taxon>
        <taxon>Actinomycetota</taxon>
        <taxon>Actinomycetes</taxon>
        <taxon>Micrococcales</taxon>
        <taxon>Microbacteriaceae</taxon>
        <taxon>Microbacterium</taxon>
    </lineage>
</organism>
<proteinExistence type="predicted"/>
<keyword evidence="2" id="KW-0732">Signal</keyword>
<evidence type="ECO:0000256" key="1">
    <source>
        <dbReference type="SAM" id="MobiDB-lite"/>
    </source>
</evidence>
<feature type="region of interest" description="Disordered" evidence="1">
    <location>
        <begin position="45"/>
        <end position="71"/>
    </location>
</feature>
<dbReference type="InterPro" id="IPR051398">
    <property type="entry name" value="Polysacch_Deacetylase"/>
</dbReference>
<dbReference type="SUPFAM" id="SSF88713">
    <property type="entry name" value="Glycoside hydrolase/deacetylase"/>
    <property type="match status" value="1"/>
</dbReference>
<keyword evidence="3" id="KW-0326">Glycosidase</keyword>
<sequence>MTTTRAQRRRRASQRVRARRTLVATLAVALIAGAVTAFALTRPEAPTPDVDVAAPATPSATPTPTPTPLTPAQKLLAGSTDPHACAVSFAGDGIALDPLLESEGSRYQSLPIPRTAGRVFAGWYDTADDAGALTTAARINGADLVACTARERVLHAGWTTPERNAAEDAGIPILMYHQFTQKPEGEDNWLRGNYVYVPDFDAQMAHIQQGAFYLPTWDEISAFIDGALFLPKHSVVITDDDADSTWLQWAAPIVAQRQLLTTSFVITSARTEPTPNPFVLQRSHSHDMHRAGPNGKGRMVNDDAATIAADLEHSAQILGAKEVVAYPFGHYDERTKEGVRQAGFELGRTIEPGYVRIGTDKLALPVIRINYGTTVDELAAKIG</sequence>
<feature type="chain" id="PRO_5015694331" evidence="2">
    <location>
        <begin position="40"/>
        <end position="383"/>
    </location>
</feature>
<gene>
    <name evidence="3" type="ORF">DC432_07645</name>
</gene>
<dbReference type="GO" id="GO:0045493">
    <property type="term" value="P:xylan catabolic process"/>
    <property type="evidence" value="ECO:0007669"/>
    <property type="project" value="UniProtKB-KW"/>
</dbReference>
<dbReference type="Proteomes" id="UP000244649">
    <property type="component" value="Unassembled WGS sequence"/>
</dbReference>
<feature type="signal peptide" evidence="2">
    <location>
        <begin position="1"/>
        <end position="39"/>
    </location>
</feature>
<dbReference type="InterPro" id="IPR011330">
    <property type="entry name" value="Glyco_hydro/deAcase_b/a-brl"/>
</dbReference>
<dbReference type="PANTHER" id="PTHR34216:SF7">
    <property type="entry name" value="POLY-BETA-1,6-N-ACETYL-D-GLUCOSAMINE N-DEACETYLASE"/>
    <property type="match status" value="1"/>
</dbReference>
<dbReference type="AlphaFoldDB" id="A0A2T7WLW3"/>
<feature type="compositionally biased region" description="Low complexity" evidence="1">
    <location>
        <begin position="45"/>
        <end position="60"/>
    </location>
</feature>
<accession>A0A2T7WLW3</accession>
<keyword evidence="3" id="KW-0858">Xylan degradation</keyword>